<reference evidence="1" key="1">
    <citation type="journal article" date="2017" name="J. Antimicrob. Chemother.">
        <title>Major role of pKpQIL-like plasmids in the early dissemination of KPC-type carbapenemases in the UK.</title>
        <authorList>
            <person name="Doumith M."/>
            <person name="Findlay J."/>
            <person name="Hirani H."/>
            <person name="Hopkins K.L."/>
            <person name="Livermore D.M."/>
            <person name="Dodgson A."/>
            <person name="Woodford N."/>
        </authorList>
    </citation>
    <scope>NUCLEOTIDE SEQUENCE</scope>
    <source>
        <plasmid evidence="1">pKpQIL-D2</plasmid>
    </source>
</reference>
<keyword evidence="1" id="KW-0614">Plasmid</keyword>
<accession>A0A1X9QAG7</accession>
<evidence type="ECO:0008006" key="2">
    <source>
        <dbReference type="Google" id="ProtNLM"/>
    </source>
</evidence>
<organism evidence="1">
    <name type="scientific">Escherichia coli</name>
    <dbReference type="NCBI Taxonomy" id="562"/>
    <lineage>
        <taxon>Bacteria</taxon>
        <taxon>Pseudomonadati</taxon>
        <taxon>Pseudomonadota</taxon>
        <taxon>Gammaproteobacteria</taxon>
        <taxon>Enterobacterales</taxon>
        <taxon>Enterobacteriaceae</taxon>
        <taxon>Escherichia</taxon>
    </lineage>
</organism>
<dbReference type="AlphaFoldDB" id="A0A1X9QAG7"/>
<dbReference type="EMBL" id="KY798506">
    <property type="protein sequence ID" value="ARQ19527.1"/>
    <property type="molecule type" value="Genomic_DNA"/>
</dbReference>
<protein>
    <recommendedName>
        <fullName evidence="2">RiboL-PSP-HEPN domain-containing protein</fullName>
    </recommendedName>
</protein>
<evidence type="ECO:0000313" key="1">
    <source>
        <dbReference type="EMBL" id="ARQ19527.1"/>
    </source>
</evidence>
<sequence>MKIDFFRCNYFHKLNSFNIELHTILNLHNHSESYWQTVEEDVNNSMLAEIKGADTEVHENIVDAYVDDLVTAQSTAPIFHRETILVSLYCQTEYTLLEYCSCFNQDVMGKDSNFDKLSRHAVLDNIYRYMQDVMGFDLTSLKDEWEYLKNIKLIRNRLVHTNGKVEKNPMEIESFCEKNVNFRIQNGFIVLQKGAIDDVINVLMKLLDKLENENQLFIGRHQAKFGVFEHTGFNNV</sequence>
<proteinExistence type="predicted"/>
<dbReference type="RefSeq" id="WP_048268854.1">
    <property type="nucleotide sequence ID" value="NZ_JBHZKR010000061.1"/>
</dbReference>
<name>A0A1X9QAG7_ECOLX</name>
<geneLocation type="plasmid" evidence="1">
    <name>pKpQIL-D2</name>
</geneLocation>